<proteinExistence type="predicted"/>
<evidence type="ECO:0000313" key="1">
    <source>
        <dbReference type="EMBL" id="KAG5162237.1"/>
    </source>
</evidence>
<reference evidence="1" key="1">
    <citation type="submission" date="2021-02" db="EMBL/GenBank/DDBJ databases">
        <title>Psilocybe cubensis genome.</title>
        <authorList>
            <person name="Mckernan K.J."/>
            <person name="Crawford S."/>
            <person name="Trippe A."/>
            <person name="Kane L.T."/>
            <person name="Mclaughlin S."/>
        </authorList>
    </citation>
    <scope>NUCLEOTIDE SEQUENCE [LARGE SCALE GENOMIC DNA]</scope>
    <source>
        <strain evidence="1">MGC-MH-2018</strain>
    </source>
</reference>
<comment type="caution">
    <text evidence="1">The sequence shown here is derived from an EMBL/GenBank/DDBJ whole genome shotgun (WGS) entry which is preliminary data.</text>
</comment>
<dbReference type="EMBL" id="JAFIQS010000020">
    <property type="protein sequence ID" value="KAG5162237.1"/>
    <property type="molecule type" value="Genomic_DNA"/>
</dbReference>
<organism evidence="1">
    <name type="scientific">Psilocybe cubensis</name>
    <name type="common">Psychedelic mushroom</name>
    <name type="synonym">Stropharia cubensis</name>
    <dbReference type="NCBI Taxonomy" id="181762"/>
    <lineage>
        <taxon>Eukaryota</taxon>
        <taxon>Fungi</taxon>
        <taxon>Dikarya</taxon>
        <taxon>Basidiomycota</taxon>
        <taxon>Agaricomycotina</taxon>
        <taxon>Agaricomycetes</taxon>
        <taxon>Agaricomycetidae</taxon>
        <taxon>Agaricales</taxon>
        <taxon>Agaricineae</taxon>
        <taxon>Strophariaceae</taxon>
        <taxon>Psilocybe</taxon>
    </lineage>
</organism>
<name>A0A8H7XKE2_PSICU</name>
<sequence length="469" mass="51493">MANSPSHSEHNHSSNLPVEIIEKIIQNACTTYWCHPPTLSSIALTSHVLRVYANNARFSALFVIQGSYVPVEKVVKSIRRLVDVIKSGNTVSSGMPGILNFTTSLSLEFVGSHKDIMSGLSDGGLAYLFRSLFRQPIPWKPSQEYGLRMAVYRETTTIPVGDVWEDGFRNYVGIDWRCVSPDLVDAFVDLVKNSRLNSLLLECMRNVPRSIFEGSGIAILILSEVTVEAGLPAASVDNVKFPTLASPLQLLSLGSLSYSDISLNLYSDAPPPSYSDISLNLHSDAPHGGLLPSLLELSVAPSRCTDLTELRMALTNAPSLQMLDVQLYALFSISTRHSYIPYRKLPKLSRMRISTLANDHGLSLAICFLKAPDGVGNLRRLELILQGGIIHRMGATPILIEYKSMRLERLGAHLSLPSFNGLEVINVQLHVCQGFANPSSIQDELTAQITDKLQSLKKRLVVNDPVSSS</sequence>
<gene>
    <name evidence="1" type="ORF">JR316_012900</name>
</gene>
<dbReference type="AlphaFoldDB" id="A0A8H7XKE2"/>
<accession>A0A8H7XKE2</accession>
<protein>
    <submittedName>
        <fullName evidence="1">Uncharacterized protein</fullName>
    </submittedName>
</protein>